<comment type="caution">
    <text evidence="1">The sequence shown here is derived from an EMBL/GenBank/DDBJ whole genome shotgun (WGS) entry which is preliminary data.</text>
</comment>
<keyword evidence="2" id="KW-1185">Reference proteome</keyword>
<name>A0ACC2IDI7_9PEZI</name>
<dbReference type="Proteomes" id="UP001153334">
    <property type="component" value="Unassembled WGS sequence"/>
</dbReference>
<proteinExistence type="predicted"/>
<protein>
    <submittedName>
        <fullName evidence="1">Uncharacterized protein</fullName>
    </submittedName>
</protein>
<evidence type="ECO:0000313" key="2">
    <source>
        <dbReference type="Proteomes" id="UP001153334"/>
    </source>
</evidence>
<sequence length="444" mass="49339">MSSSLQNPSPPTGRHDFAIAIFCALPLEADAVATLFDNHWDDKYGKAEGDTNTYSIGAIGHHNIVLVHLPNMGKVAAATAAAVLRTSYPAIRLALVVGVCGGVPFGKPPNDEIYLGDIIISDTIIQHDFGRKYPHQFIRKSHIRDNLPRPPPSILAFLAKLQANPTRNQLGRKVLEYLNVLQQELGTLTLSCKDLGCDEQQLVARKRSTLQSGMPVIHFGLVASGDSVMKSGEDRDRMALADELIAFEMEGAGLWETFPNCLIIKGVCDYADSHKNKRWQPYAAATAAAATKAVLENWKADPGCGKSVLAKYLIDSELPTTKSRTTCYFFFKDDFADQRSARSALCCILHQLFEQRRALLSEKIVERFETNREHLISSFGELWDVLILASQDKNAGEIVCILDAFDECEDQERSEMTKYLRKFYSTENNGASNLFRFLDCLLSI</sequence>
<dbReference type="EMBL" id="JAPESX010001555">
    <property type="protein sequence ID" value="KAJ8113228.1"/>
    <property type="molecule type" value="Genomic_DNA"/>
</dbReference>
<accession>A0ACC2IDI7</accession>
<reference evidence="1" key="1">
    <citation type="submission" date="2022-11" db="EMBL/GenBank/DDBJ databases">
        <title>Genome Sequence of Nemania bipapillata.</title>
        <authorList>
            <person name="Buettner E."/>
        </authorList>
    </citation>
    <scope>NUCLEOTIDE SEQUENCE</scope>
    <source>
        <strain evidence="1">CP14</strain>
    </source>
</reference>
<evidence type="ECO:0000313" key="1">
    <source>
        <dbReference type="EMBL" id="KAJ8113228.1"/>
    </source>
</evidence>
<organism evidence="1 2">
    <name type="scientific">Nemania bipapillata</name>
    <dbReference type="NCBI Taxonomy" id="110536"/>
    <lineage>
        <taxon>Eukaryota</taxon>
        <taxon>Fungi</taxon>
        <taxon>Dikarya</taxon>
        <taxon>Ascomycota</taxon>
        <taxon>Pezizomycotina</taxon>
        <taxon>Sordariomycetes</taxon>
        <taxon>Xylariomycetidae</taxon>
        <taxon>Xylariales</taxon>
        <taxon>Xylariaceae</taxon>
        <taxon>Nemania</taxon>
    </lineage>
</organism>
<gene>
    <name evidence="1" type="ORF">ONZ43_g5200</name>
</gene>